<keyword evidence="2" id="KW-0012">Acyltransferase</keyword>
<dbReference type="InterPro" id="IPR038740">
    <property type="entry name" value="BioF2-like_GNAT_dom"/>
</dbReference>
<dbReference type="EMBL" id="JAWXYB010000018">
    <property type="protein sequence ID" value="MDX5931362.1"/>
    <property type="molecule type" value="Genomic_DNA"/>
</dbReference>
<feature type="domain" description="BioF2-like acetyltransferase" evidence="1">
    <location>
        <begin position="178"/>
        <end position="325"/>
    </location>
</feature>
<evidence type="ECO:0000259" key="1">
    <source>
        <dbReference type="Pfam" id="PF13480"/>
    </source>
</evidence>
<evidence type="ECO:0000313" key="3">
    <source>
        <dbReference type="Proteomes" id="UP001279553"/>
    </source>
</evidence>
<keyword evidence="3" id="KW-1185">Reference proteome</keyword>
<dbReference type="RefSeq" id="WP_319614279.1">
    <property type="nucleotide sequence ID" value="NZ_JAWXYB010000018.1"/>
</dbReference>
<keyword evidence="2" id="KW-0808">Transferase</keyword>
<accession>A0AAW9DTJ0</accession>
<proteinExistence type="predicted"/>
<dbReference type="Pfam" id="PF13480">
    <property type="entry name" value="Acetyltransf_6"/>
    <property type="match status" value="1"/>
</dbReference>
<reference evidence="2 3" key="1">
    <citation type="submission" date="2023-11" db="EMBL/GenBank/DDBJ databases">
        <title>MicrobeMod: A computational toolkit for identifying prokaryotic methylation and restriction-modification with nanopore sequencing.</title>
        <authorList>
            <person name="Crits-Christoph A."/>
            <person name="Kang S.C."/>
            <person name="Lee H."/>
            <person name="Ostrov N."/>
        </authorList>
    </citation>
    <scope>NUCLEOTIDE SEQUENCE [LARGE SCALE GENOMIC DNA]</scope>
    <source>
        <strain evidence="2 3">DSMZ 700</strain>
    </source>
</reference>
<sequence length="363" mass="40446">MDIVPGLTARLSPITDPECFGNDWRQVEAQAGGSVFQSWTWLGCRFDARFHDPLALQIMNGSRCVAIGVLNRERRWTGPSWHLGETGDSAADSVFIEHNGPLVVQNCPQARDAWFAALMHAPLGPGRMIVLSGIGTIDLAAARRHGVVTVSITRVAPRRDLAALRRDGMDCLDPVSANTRQQINRAWRRYAASGPIQVEPATSRDQAHEFMTGLTALHQTTWQGRGRQGAFARHEFRDFHDDLLRRGIESGTTDLLRISAGSRLIGYLYTLIWRGTASAYQSGFVYETEHPHEKPGLVCHVAAMRHYQARGLNNYDFLAGDDRYKTSLAGESTALHWARAAPRFTLAGAILLGRDRLKQWRPR</sequence>
<protein>
    <submittedName>
        <fullName evidence="2">GNAT family N-acetyltransferase</fullName>
        <ecNumber evidence="2">2.3.1.-</ecNumber>
    </submittedName>
</protein>
<name>A0AAW9DTJ0_ACIAO</name>
<organism evidence="2 3">
    <name type="scientific">Acidiphilium acidophilum</name>
    <name type="common">Thiobacillus acidophilus</name>
    <dbReference type="NCBI Taxonomy" id="76588"/>
    <lineage>
        <taxon>Bacteria</taxon>
        <taxon>Pseudomonadati</taxon>
        <taxon>Pseudomonadota</taxon>
        <taxon>Alphaproteobacteria</taxon>
        <taxon>Acetobacterales</taxon>
        <taxon>Acidocellaceae</taxon>
        <taxon>Acidiphilium</taxon>
    </lineage>
</organism>
<dbReference type="Gene3D" id="3.40.630.30">
    <property type="match status" value="1"/>
</dbReference>
<evidence type="ECO:0000313" key="2">
    <source>
        <dbReference type="EMBL" id="MDX5931362.1"/>
    </source>
</evidence>
<dbReference type="GO" id="GO:0016746">
    <property type="term" value="F:acyltransferase activity"/>
    <property type="evidence" value="ECO:0007669"/>
    <property type="project" value="UniProtKB-KW"/>
</dbReference>
<comment type="caution">
    <text evidence="2">The sequence shown here is derived from an EMBL/GenBank/DDBJ whole genome shotgun (WGS) entry which is preliminary data.</text>
</comment>
<gene>
    <name evidence="2" type="ORF">SIL87_11345</name>
</gene>
<dbReference type="EC" id="2.3.1.-" evidence="2"/>
<dbReference type="SUPFAM" id="SSF55729">
    <property type="entry name" value="Acyl-CoA N-acyltransferases (Nat)"/>
    <property type="match status" value="1"/>
</dbReference>
<dbReference type="AlphaFoldDB" id="A0AAW9DTJ0"/>
<dbReference type="Proteomes" id="UP001279553">
    <property type="component" value="Unassembled WGS sequence"/>
</dbReference>
<dbReference type="InterPro" id="IPR016181">
    <property type="entry name" value="Acyl_CoA_acyltransferase"/>
</dbReference>